<feature type="region of interest" description="Disordered" evidence="1">
    <location>
        <begin position="19"/>
        <end position="49"/>
    </location>
</feature>
<feature type="compositionally biased region" description="Low complexity" evidence="1">
    <location>
        <begin position="19"/>
        <end position="33"/>
    </location>
</feature>
<proteinExistence type="predicted"/>
<feature type="compositionally biased region" description="Basic residues" evidence="1">
    <location>
        <begin position="36"/>
        <end position="49"/>
    </location>
</feature>
<reference evidence="2" key="1">
    <citation type="submission" date="2021-01" db="EMBL/GenBank/DDBJ databases">
        <authorList>
            <person name="Corre E."/>
            <person name="Pelletier E."/>
            <person name="Niang G."/>
            <person name="Scheremetjew M."/>
            <person name="Finn R."/>
            <person name="Kale V."/>
            <person name="Holt S."/>
            <person name="Cochrane G."/>
            <person name="Meng A."/>
            <person name="Brown T."/>
            <person name="Cohen L."/>
        </authorList>
    </citation>
    <scope>NUCLEOTIDE SEQUENCE</scope>
    <source>
        <strain evidence="2">RCC1130</strain>
    </source>
</reference>
<evidence type="ECO:0000256" key="1">
    <source>
        <dbReference type="SAM" id="MobiDB-lite"/>
    </source>
</evidence>
<accession>A0A7S0JHU8</accession>
<organism evidence="2">
    <name type="scientific">Calcidiscus leptoporus</name>
    <dbReference type="NCBI Taxonomy" id="127549"/>
    <lineage>
        <taxon>Eukaryota</taxon>
        <taxon>Haptista</taxon>
        <taxon>Haptophyta</taxon>
        <taxon>Prymnesiophyceae</taxon>
        <taxon>Coccolithales</taxon>
        <taxon>Calcidiscaceae</taxon>
        <taxon>Calcidiscus</taxon>
    </lineage>
</organism>
<gene>
    <name evidence="2" type="ORF">CLEP1334_LOCUS27544</name>
</gene>
<protein>
    <submittedName>
        <fullName evidence="2">Uncharacterized protein</fullName>
    </submittedName>
</protein>
<dbReference type="AlphaFoldDB" id="A0A7S0JHU8"/>
<dbReference type="EMBL" id="HBER01055192">
    <property type="protein sequence ID" value="CAD8552253.1"/>
    <property type="molecule type" value="Transcribed_RNA"/>
</dbReference>
<sequence length="313" mass="33260">MPLNRVSALQLTVDTGNAACGPPSSECPSSGGAIRSSKRLHRAAQKRKSPYLRPLPTAQYNRAVLVPQHLTTNMPVRHGLLPAMPASGVAAIPHLSAAAKSSAVAAVALAQVEPTQRTAAMPSPGLSAHFNDISLSNNEPVSARTRSRISTSWTAGESASIVEARALQKGHVEPTARLDAYVKAINPARRIEGLAPVSKVADVSCERLQHGRQLSVQWSGISIEQEQDAQMVAALKAYDTRPRKAKAQAAVNPSFIERLDSHEVKEMRIKIGTAMRCALSAVALKGKRRGSSTYEVARSPHGTPLMLAGSLSL</sequence>
<evidence type="ECO:0000313" key="2">
    <source>
        <dbReference type="EMBL" id="CAD8552253.1"/>
    </source>
</evidence>
<name>A0A7S0JHU8_9EUKA</name>